<dbReference type="EMBL" id="FJOG01000024">
    <property type="protein sequence ID" value="CZR63649.1"/>
    <property type="molecule type" value="Genomic_DNA"/>
</dbReference>
<dbReference type="InterPro" id="IPR050523">
    <property type="entry name" value="AKR_Detox_Biosynth"/>
</dbReference>
<dbReference type="PROSITE" id="PS00062">
    <property type="entry name" value="ALDOKETO_REDUCTASE_2"/>
    <property type="match status" value="1"/>
</dbReference>
<dbReference type="AlphaFoldDB" id="A0A1L7XF26"/>
<dbReference type="InterPro" id="IPR018170">
    <property type="entry name" value="Aldo/ket_reductase_CS"/>
</dbReference>
<proteinExistence type="predicted"/>
<reference evidence="3 4" key="1">
    <citation type="submission" date="2016-03" db="EMBL/GenBank/DDBJ databases">
        <authorList>
            <person name="Ploux O."/>
        </authorList>
    </citation>
    <scope>NUCLEOTIDE SEQUENCE [LARGE SCALE GENOMIC DNA]</scope>
    <source>
        <strain evidence="3 4">UAMH 11012</strain>
    </source>
</reference>
<organism evidence="3 4">
    <name type="scientific">Phialocephala subalpina</name>
    <dbReference type="NCBI Taxonomy" id="576137"/>
    <lineage>
        <taxon>Eukaryota</taxon>
        <taxon>Fungi</taxon>
        <taxon>Dikarya</taxon>
        <taxon>Ascomycota</taxon>
        <taxon>Pezizomycotina</taxon>
        <taxon>Leotiomycetes</taxon>
        <taxon>Helotiales</taxon>
        <taxon>Mollisiaceae</taxon>
        <taxon>Phialocephala</taxon>
        <taxon>Phialocephala fortinii species complex</taxon>
    </lineage>
</organism>
<dbReference type="PANTHER" id="PTHR43364">
    <property type="entry name" value="NADH-SPECIFIC METHYLGLYOXAL REDUCTASE-RELATED"/>
    <property type="match status" value="1"/>
</dbReference>
<evidence type="ECO:0000313" key="4">
    <source>
        <dbReference type="Proteomes" id="UP000184330"/>
    </source>
</evidence>
<protein>
    <submittedName>
        <fullName evidence="3">Related to aflatoxin B1 aldehyde reductase</fullName>
    </submittedName>
</protein>
<dbReference type="SUPFAM" id="SSF51430">
    <property type="entry name" value="NAD(P)-linked oxidoreductase"/>
    <property type="match status" value="1"/>
</dbReference>
<feature type="domain" description="NADP-dependent oxidoreductase" evidence="2">
    <location>
        <begin position="8"/>
        <end position="317"/>
    </location>
</feature>
<dbReference type="GO" id="GO:0016491">
    <property type="term" value="F:oxidoreductase activity"/>
    <property type="evidence" value="ECO:0007669"/>
    <property type="project" value="UniProtKB-KW"/>
</dbReference>
<evidence type="ECO:0000313" key="3">
    <source>
        <dbReference type="EMBL" id="CZR63649.1"/>
    </source>
</evidence>
<gene>
    <name evidence="3" type="ORF">PAC_13546</name>
</gene>
<name>A0A1L7XF26_9HELO</name>
<sequence>MTNSSPVKLIFGAGGIGEGRISHTWVNGEQASELLEVLKELDLLELDSGAAYPPGSPWVTEGLLGESKAVQKGFLVDTKILPQGPQGGLGLSEAGIDASVKKSFELLGVDQVNILYSHVPDEKVPVEESARAFDKHYRAGRFKQLGLCNYSTAQMKEWLEICEKHNYVKPTIYQGHYNAIKRTAEEDLYPLLRQHGIKIFAYGPLAGGFLTGKVSLATEASTLSGGRWEPGRFPIYPEAFGKPATHNAMIEFCKKSEAAGLTPTEVSLRWIMHHSVLRKGDAIILGATKIDQLRSNVELCKKGPLSEDMIEACEELWKKVASSMNELFG</sequence>
<dbReference type="Proteomes" id="UP000184330">
    <property type="component" value="Unassembled WGS sequence"/>
</dbReference>
<accession>A0A1L7XF26</accession>
<dbReference type="OrthoDB" id="48988at2759"/>
<keyword evidence="1" id="KW-0560">Oxidoreductase</keyword>
<keyword evidence="4" id="KW-1185">Reference proteome</keyword>
<evidence type="ECO:0000256" key="1">
    <source>
        <dbReference type="ARBA" id="ARBA00023002"/>
    </source>
</evidence>
<dbReference type="Gene3D" id="3.20.20.100">
    <property type="entry name" value="NADP-dependent oxidoreductase domain"/>
    <property type="match status" value="1"/>
</dbReference>
<dbReference type="InterPro" id="IPR036812">
    <property type="entry name" value="NAD(P)_OxRdtase_dom_sf"/>
</dbReference>
<dbReference type="Pfam" id="PF00248">
    <property type="entry name" value="Aldo_ket_red"/>
    <property type="match status" value="1"/>
</dbReference>
<dbReference type="InterPro" id="IPR023210">
    <property type="entry name" value="NADP_OxRdtase_dom"/>
</dbReference>
<evidence type="ECO:0000259" key="2">
    <source>
        <dbReference type="Pfam" id="PF00248"/>
    </source>
</evidence>
<dbReference type="STRING" id="576137.A0A1L7XF26"/>
<dbReference type="PANTHER" id="PTHR43364:SF4">
    <property type="entry name" value="NAD(P)-LINKED OXIDOREDUCTASE SUPERFAMILY PROTEIN"/>
    <property type="match status" value="1"/>
</dbReference>